<gene>
    <name evidence="1" type="ORF">SAMN04488113_1873</name>
</gene>
<protein>
    <submittedName>
        <fullName evidence="1">Uncharacterized protein</fullName>
    </submittedName>
</protein>
<name>A0A1H6WAG2_9LACT</name>
<organism evidence="1 2">
    <name type="scientific">Alkalibacterium gilvum</name>
    <dbReference type="NCBI Taxonomy" id="1130080"/>
    <lineage>
        <taxon>Bacteria</taxon>
        <taxon>Bacillati</taxon>
        <taxon>Bacillota</taxon>
        <taxon>Bacilli</taxon>
        <taxon>Lactobacillales</taxon>
        <taxon>Carnobacteriaceae</taxon>
        <taxon>Alkalibacterium</taxon>
    </lineage>
</organism>
<accession>A0A1H6WAG2</accession>
<keyword evidence="2" id="KW-1185">Reference proteome</keyword>
<reference evidence="2" key="1">
    <citation type="submission" date="2016-10" db="EMBL/GenBank/DDBJ databases">
        <authorList>
            <person name="Varghese N."/>
            <person name="Submissions S."/>
        </authorList>
    </citation>
    <scope>NUCLEOTIDE SEQUENCE [LARGE SCALE GENOMIC DNA]</scope>
    <source>
        <strain evidence="2">DSM 25751</strain>
    </source>
</reference>
<evidence type="ECO:0000313" key="2">
    <source>
        <dbReference type="Proteomes" id="UP000198564"/>
    </source>
</evidence>
<dbReference type="AlphaFoldDB" id="A0A1H6WAG2"/>
<proteinExistence type="predicted"/>
<dbReference type="Proteomes" id="UP000198564">
    <property type="component" value="Unassembled WGS sequence"/>
</dbReference>
<dbReference type="EMBL" id="FNYW01000087">
    <property type="protein sequence ID" value="SEJ09800.1"/>
    <property type="molecule type" value="Genomic_DNA"/>
</dbReference>
<sequence length="41" mass="4559">KKVAFSMSIAVFIAGVVAVEKDKKESVRKNNFLPYTLECVV</sequence>
<evidence type="ECO:0000313" key="1">
    <source>
        <dbReference type="EMBL" id="SEJ09800.1"/>
    </source>
</evidence>
<feature type="non-terminal residue" evidence="1">
    <location>
        <position position="1"/>
    </location>
</feature>